<keyword evidence="1" id="KW-0812">Transmembrane</keyword>
<comment type="caution">
    <text evidence="3">The sequence shown here is derived from an EMBL/GenBank/DDBJ whole genome shotgun (WGS) entry which is preliminary data.</text>
</comment>
<organism evidence="3 4">
    <name type="scientific">Candidatus Woesebacteria bacterium RIFCSPHIGHO2_01_FULL_41_10</name>
    <dbReference type="NCBI Taxonomy" id="1802500"/>
    <lineage>
        <taxon>Bacteria</taxon>
        <taxon>Candidatus Woeseibacteriota</taxon>
    </lineage>
</organism>
<proteinExistence type="predicted"/>
<dbReference type="PANTHER" id="PTHR21180">
    <property type="entry name" value="ENDONUCLEASE/EXONUCLEASE/PHOSPHATASE FAMILY DOMAIN-CONTAINING PROTEIN 1"/>
    <property type="match status" value="1"/>
</dbReference>
<evidence type="ECO:0000313" key="4">
    <source>
        <dbReference type="Proteomes" id="UP000177263"/>
    </source>
</evidence>
<dbReference type="STRING" id="1802500.A2801_03755"/>
<dbReference type="InterPro" id="IPR051675">
    <property type="entry name" value="Endo/Exo/Phosphatase_dom_1"/>
</dbReference>
<dbReference type="Pfam" id="PF12836">
    <property type="entry name" value="HHH_3"/>
    <property type="match status" value="1"/>
</dbReference>
<accession>A0A1F7YMJ9</accession>
<evidence type="ECO:0000259" key="2">
    <source>
        <dbReference type="Pfam" id="PF10531"/>
    </source>
</evidence>
<dbReference type="GO" id="GO:0015627">
    <property type="term" value="C:type II protein secretion system complex"/>
    <property type="evidence" value="ECO:0007669"/>
    <property type="project" value="TreeGrafter"/>
</dbReference>
<dbReference type="Pfam" id="PF10531">
    <property type="entry name" value="SLBB"/>
    <property type="match status" value="1"/>
</dbReference>
<protein>
    <recommendedName>
        <fullName evidence="2">Soluble ligand binding domain-containing protein</fullName>
    </recommendedName>
</protein>
<keyword evidence="1" id="KW-1133">Transmembrane helix</keyword>
<dbReference type="Proteomes" id="UP000177263">
    <property type="component" value="Unassembled WGS sequence"/>
</dbReference>
<keyword evidence="1" id="KW-0472">Membrane</keyword>
<evidence type="ECO:0000256" key="1">
    <source>
        <dbReference type="SAM" id="Phobius"/>
    </source>
</evidence>
<gene>
    <name evidence="3" type="ORF">A2801_03755</name>
</gene>
<dbReference type="AlphaFoldDB" id="A0A1F7YMJ9"/>
<dbReference type="PANTHER" id="PTHR21180:SF32">
    <property type="entry name" value="ENDONUCLEASE_EXONUCLEASE_PHOSPHATASE FAMILY DOMAIN-CONTAINING PROTEIN 1"/>
    <property type="match status" value="1"/>
</dbReference>
<sequence>MQVSELVYAYRKQIGLLLLGLILIGLGIFLTSSDLLAPAKVEVIDEDTPQKGGVVFVDITGAIKSPGVYEVKSGSRISDVLEASGGVIEGADEEWIDKNLNRAAVVIDAQKIYIPFKDEESSEVIAADDVKSDKININTASASELEALWGIGRVTAENIIEHRPYSSMEELVSRKVLKQNVYDANKDLLSVF</sequence>
<dbReference type="GO" id="GO:0015628">
    <property type="term" value="P:protein secretion by the type II secretion system"/>
    <property type="evidence" value="ECO:0007669"/>
    <property type="project" value="TreeGrafter"/>
</dbReference>
<name>A0A1F7YMJ9_9BACT</name>
<dbReference type="SUPFAM" id="SSF142984">
    <property type="entry name" value="Nqo1 middle domain-like"/>
    <property type="match status" value="1"/>
</dbReference>
<dbReference type="EMBL" id="MGGM01000028">
    <property type="protein sequence ID" value="OGM28532.1"/>
    <property type="molecule type" value="Genomic_DNA"/>
</dbReference>
<feature type="domain" description="Soluble ligand binding" evidence="2">
    <location>
        <begin position="57"/>
        <end position="93"/>
    </location>
</feature>
<evidence type="ECO:0000313" key="3">
    <source>
        <dbReference type="EMBL" id="OGM28532.1"/>
    </source>
</evidence>
<dbReference type="Gene3D" id="1.10.150.320">
    <property type="entry name" value="Photosystem II 12 kDa extrinsic protein"/>
    <property type="match status" value="1"/>
</dbReference>
<dbReference type="SUPFAM" id="SSF81585">
    <property type="entry name" value="PsbU/PolX domain-like"/>
    <property type="match status" value="1"/>
</dbReference>
<dbReference type="InterPro" id="IPR019554">
    <property type="entry name" value="Soluble_ligand-bd"/>
</dbReference>
<reference evidence="3 4" key="1">
    <citation type="journal article" date="2016" name="Nat. Commun.">
        <title>Thousands of microbial genomes shed light on interconnected biogeochemical processes in an aquifer system.</title>
        <authorList>
            <person name="Anantharaman K."/>
            <person name="Brown C.T."/>
            <person name="Hug L.A."/>
            <person name="Sharon I."/>
            <person name="Castelle C.J."/>
            <person name="Probst A.J."/>
            <person name="Thomas B.C."/>
            <person name="Singh A."/>
            <person name="Wilkins M.J."/>
            <person name="Karaoz U."/>
            <person name="Brodie E.L."/>
            <person name="Williams K.H."/>
            <person name="Hubbard S.S."/>
            <person name="Banfield J.F."/>
        </authorList>
    </citation>
    <scope>NUCLEOTIDE SEQUENCE [LARGE SCALE GENOMIC DNA]</scope>
</reference>
<feature type="transmembrane region" description="Helical" evidence="1">
    <location>
        <begin position="14"/>
        <end position="31"/>
    </location>
</feature>